<evidence type="ECO:0000256" key="1">
    <source>
        <dbReference type="ARBA" id="ARBA00008769"/>
    </source>
</evidence>
<comment type="similarity">
    <text evidence="1 2">Belongs to the OprB family.</text>
</comment>
<feature type="domain" description="SLH" evidence="4">
    <location>
        <begin position="58"/>
        <end position="122"/>
    </location>
</feature>
<evidence type="ECO:0000313" key="5">
    <source>
        <dbReference type="EMBL" id="MCW6036962.1"/>
    </source>
</evidence>
<keyword evidence="3" id="KW-0175">Coiled coil</keyword>
<dbReference type="InterPro" id="IPR038673">
    <property type="entry name" value="OprB_sf"/>
</dbReference>
<dbReference type="PANTHER" id="PTHR43308:SF1">
    <property type="entry name" value="OUTER MEMBRANE PROTEIN ALPHA"/>
    <property type="match status" value="1"/>
</dbReference>
<gene>
    <name evidence="5" type="ORF">K4A83_11900</name>
</gene>
<comment type="caution">
    <text evidence="5">The sequence shown here is derived from an EMBL/GenBank/DDBJ whole genome shotgun (WGS) entry which is preliminary data.</text>
</comment>
<dbReference type="InterPro" id="IPR006311">
    <property type="entry name" value="TAT_signal"/>
</dbReference>
<dbReference type="RefSeq" id="WP_265264791.1">
    <property type="nucleotide sequence ID" value="NZ_JAIHOM010000052.1"/>
</dbReference>
<feature type="signal peptide" evidence="2">
    <location>
        <begin position="1"/>
        <end position="28"/>
    </location>
</feature>
<keyword evidence="6" id="KW-1185">Reference proteome</keyword>
<reference evidence="5 6" key="1">
    <citation type="submission" date="2021-08" db="EMBL/GenBank/DDBJ databases">
        <title>Draft genome sequence of Spirulina subsalsa with high tolerance to salinity and hype-accumulation of phycocyanin.</title>
        <authorList>
            <person name="Pei H."/>
            <person name="Jiang L."/>
        </authorList>
    </citation>
    <scope>NUCLEOTIDE SEQUENCE [LARGE SCALE GENOMIC DNA]</scope>
    <source>
        <strain evidence="5 6">FACHB-351</strain>
    </source>
</reference>
<keyword evidence="2" id="KW-0732">Signal</keyword>
<feature type="coiled-coil region" evidence="3">
    <location>
        <begin position="132"/>
        <end position="159"/>
    </location>
</feature>
<evidence type="ECO:0000259" key="4">
    <source>
        <dbReference type="PROSITE" id="PS51272"/>
    </source>
</evidence>
<dbReference type="InterPro" id="IPR007049">
    <property type="entry name" value="Carb-sel_porin_OprB"/>
</dbReference>
<name>A0ABT3L693_9CYAN</name>
<evidence type="ECO:0000256" key="3">
    <source>
        <dbReference type="SAM" id="Coils"/>
    </source>
</evidence>
<dbReference type="NCBIfam" id="NF033921">
    <property type="entry name" value="por_somb"/>
    <property type="match status" value="1"/>
</dbReference>
<dbReference type="PROSITE" id="PS51272">
    <property type="entry name" value="SLH"/>
    <property type="match status" value="1"/>
</dbReference>
<accession>A0ABT3L693</accession>
<dbReference type="PROSITE" id="PS51318">
    <property type="entry name" value="TAT"/>
    <property type="match status" value="1"/>
</dbReference>
<evidence type="ECO:0000256" key="2">
    <source>
        <dbReference type="RuleBase" id="RU363072"/>
    </source>
</evidence>
<dbReference type="InterPro" id="IPR051465">
    <property type="entry name" value="Cell_Envelope_Struct_Comp"/>
</dbReference>
<organism evidence="5 6">
    <name type="scientific">Spirulina subsalsa FACHB-351</name>
    <dbReference type="NCBI Taxonomy" id="234711"/>
    <lineage>
        <taxon>Bacteria</taxon>
        <taxon>Bacillati</taxon>
        <taxon>Cyanobacteriota</taxon>
        <taxon>Cyanophyceae</taxon>
        <taxon>Spirulinales</taxon>
        <taxon>Spirulinaceae</taxon>
        <taxon>Spirulina</taxon>
    </lineage>
</organism>
<dbReference type="Gene3D" id="2.40.160.180">
    <property type="entry name" value="Carbohydrate-selective porin OprB"/>
    <property type="match status" value="1"/>
</dbReference>
<sequence>MSNNLRRALLAAPATLGALLAVAGTAVANPVSTSDLLEQVNSYTTEGNTTLGQSGFPGASQFGDVSPGDWAFQALDDLVRRYGCLAGYPDGTFRGNRALSRYEFAAGLNACLQQLERIIAETTAEFVTREDLETLRRLLQEFEAELVTLGTRVDNLESRTSFLEDNQFSTTTKLLGEVVFNLDVPSGKRAVPTFITGTTGNGLTNNGSLGDTIVTDAAGNVIASEVGFREPPRQEKMDSNLAFSYRARLNFDTSFVGSDRLRTRLQARNARNLTDVANIGTDGLRPDRYGNSNNSVELSKLWYYFPLGRNIRFHVGATGMSINDIINSSTTSPYSKDSLPLGMVHNPAFFETHGSGGAAVGANIKLSDNLALDIGYFAANANEPDEGLFGGSYALPVQLSFKLSNISMALGYSRTYAPSGAVNLTAIGDRSRTPFGQNATSGNHYHLAASVDLGRAMNLSGWFGYTNAIGEATEAALVRGRSADIWNWGINLAFPDLGRDGAVLVTGFSQLPYASHIENRPNVRNASYLGNLEYRFPVNDNIEIAPGLFTILNPQGDARNGAVWGALLRTTFKF</sequence>
<dbReference type="EMBL" id="JAIHOM010000052">
    <property type="protein sequence ID" value="MCW6036962.1"/>
    <property type="molecule type" value="Genomic_DNA"/>
</dbReference>
<dbReference type="Pfam" id="PF00395">
    <property type="entry name" value="SLH"/>
    <property type="match status" value="1"/>
</dbReference>
<dbReference type="Proteomes" id="UP001526426">
    <property type="component" value="Unassembled WGS sequence"/>
</dbReference>
<dbReference type="InterPro" id="IPR047684">
    <property type="entry name" value="Por_som-like"/>
</dbReference>
<evidence type="ECO:0000313" key="6">
    <source>
        <dbReference type="Proteomes" id="UP001526426"/>
    </source>
</evidence>
<protein>
    <submittedName>
        <fullName evidence="5">Iron uptake porin</fullName>
    </submittedName>
</protein>
<dbReference type="Pfam" id="PF04966">
    <property type="entry name" value="OprB"/>
    <property type="match status" value="1"/>
</dbReference>
<dbReference type="InterPro" id="IPR001119">
    <property type="entry name" value="SLH_dom"/>
</dbReference>
<proteinExistence type="inferred from homology"/>
<feature type="chain" id="PRO_5044958640" evidence="2">
    <location>
        <begin position="29"/>
        <end position="574"/>
    </location>
</feature>
<dbReference type="PANTHER" id="PTHR43308">
    <property type="entry name" value="OUTER MEMBRANE PROTEIN ALPHA-RELATED"/>
    <property type="match status" value="1"/>
</dbReference>